<dbReference type="PROSITE" id="PS51304">
    <property type="entry name" value="GALECTIN"/>
    <property type="match status" value="1"/>
</dbReference>
<evidence type="ECO:0000256" key="1">
    <source>
        <dbReference type="ARBA" id="ARBA00009809"/>
    </source>
</evidence>
<evidence type="ECO:0000256" key="7">
    <source>
        <dbReference type="RuleBase" id="RU003679"/>
    </source>
</evidence>
<reference evidence="10" key="1">
    <citation type="submission" date="2024-02" db="UniProtKB">
        <authorList>
            <consortium name="WormBaseParasite"/>
        </authorList>
    </citation>
    <scope>IDENTIFICATION</scope>
</reference>
<keyword evidence="3" id="KW-0430">Lectin</keyword>
<dbReference type="PRINTS" id="PR00742">
    <property type="entry name" value="GLHYDRLASE35"/>
</dbReference>
<keyword evidence="9" id="KW-1185">Reference proteome</keyword>
<dbReference type="GO" id="GO:0004553">
    <property type="term" value="F:hydrolase activity, hydrolyzing O-glycosyl compounds"/>
    <property type="evidence" value="ECO:0007669"/>
    <property type="project" value="InterPro"/>
</dbReference>
<evidence type="ECO:0000313" key="10">
    <source>
        <dbReference type="WBParaSite" id="TCONS_00012122.p1"/>
    </source>
</evidence>
<dbReference type="Pfam" id="PF21467">
    <property type="entry name" value="BetaGal_gal-bd"/>
    <property type="match status" value="1"/>
</dbReference>
<evidence type="ECO:0000259" key="8">
    <source>
        <dbReference type="PROSITE" id="PS51304"/>
    </source>
</evidence>
<dbReference type="InterPro" id="IPR031330">
    <property type="entry name" value="Gly_Hdrlase_35_cat"/>
</dbReference>
<dbReference type="Pfam" id="PF21317">
    <property type="entry name" value="BetaGal_ABD_1"/>
    <property type="match status" value="1"/>
</dbReference>
<dbReference type="SUPFAM" id="SSF49785">
    <property type="entry name" value="Galactose-binding domain-like"/>
    <property type="match status" value="1"/>
</dbReference>
<dbReference type="WBParaSite" id="TCONS_00012122.p1">
    <property type="protein sequence ID" value="TCONS_00012122.p1"/>
    <property type="gene ID" value="XLOC_007498"/>
</dbReference>
<dbReference type="GO" id="GO:0030246">
    <property type="term" value="F:carbohydrate binding"/>
    <property type="evidence" value="ECO:0007669"/>
    <property type="project" value="UniProtKB-KW"/>
</dbReference>
<dbReference type="CDD" id="cd00070">
    <property type="entry name" value="GLECT"/>
    <property type="match status" value="1"/>
</dbReference>
<keyword evidence="5" id="KW-0325">Glycoprotein</keyword>
<dbReference type="SMART" id="SM00276">
    <property type="entry name" value="GLECT"/>
    <property type="match status" value="1"/>
</dbReference>
<evidence type="ECO:0000256" key="5">
    <source>
        <dbReference type="ARBA" id="ARBA00023180"/>
    </source>
</evidence>
<dbReference type="InterPro" id="IPR048912">
    <property type="entry name" value="BetaGal1-like_ABD1"/>
</dbReference>
<keyword evidence="2" id="KW-0732">Signal</keyword>
<organism evidence="9 10">
    <name type="scientific">Strongyloides stercoralis</name>
    <name type="common">Threadworm</name>
    <dbReference type="NCBI Taxonomy" id="6248"/>
    <lineage>
        <taxon>Eukaryota</taxon>
        <taxon>Metazoa</taxon>
        <taxon>Ecdysozoa</taxon>
        <taxon>Nematoda</taxon>
        <taxon>Chromadorea</taxon>
        <taxon>Rhabditida</taxon>
        <taxon>Tylenchina</taxon>
        <taxon>Panagrolaimomorpha</taxon>
        <taxon>Strongyloidoidea</taxon>
        <taxon>Strongyloididae</taxon>
        <taxon>Strongyloides</taxon>
    </lineage>
</organism>
<evidence type="ECO:0000256" key="2">
    <source>
        <dbReference type="ARBA" id="ARBA00022729"/>
    </source>
</evidence>
<dbReference type="InterPro" id="IPR013320">
    <property type="entry name" value="ConA-like_dom_sf"/>
</dbReference>
<dbReference type="SUPFAM" id="SSF51445">
    <property type="entry name" value="(Trans)glycosidases"/>
    <property type="match status" value="1"/>
</dbReference>
<dbReference type="FunFam" id="3.20.20.80:FF:000017">
    <property type="entry name" value="Beta-galactosidase"/>
    <property type="match status" value="1"/>
</dbReference>
<accession>A0AAF5I2I6</accession>
<dbReference type="GO" id="GO:0005975">
    <property type="term" value="P:carbohydrate metabolic process"/>
    <property type="evidence" value="ECO:0007669"/>
    <property type="project" value="InterPro"/>
</dbReference>
<dbReference type="Gene3D" id="3.20.20.80">
    <property type="entry name" value="Glycosidases"/>
    <property type="match status" value="1"/>
</dbReference>
<dbReference type="Proteomes" id="UP000035681">
    <property type="component" value="Unplaced"/>
</dbReference>
<dbReference type="PANTHER" id="PTHR23421">
    <property type="entry name" value="BETA-GALACTOSIDASE RELATED"/>
    <property type="match status" value="1"/>
</dbReference>
<feature type="domain" description="Galectin" evidence="8">
    <location>
        <begin position="613"/>
        <end position="746"/>
    </location>
</feature>
<dbReference type="InterPro" id="IPR001944">
    <property type="entry name" value="Glycoside_Hdrlase_35"/>
</dbReference>
<evidence type="ECO:0000256" key="6">
    <source>
        <dbReference type="ARBA" id="ARBA00023295"/>
    </source>
</evidence>
<evidence type="ECO:0000256" key="3">
    <source>
        <dbReference type="ARBA" id="ARBA00022734"/>
    </source>
</evidence>
<name>A0AAF5I2I6_STRER</name>
<evidence type="ECO:0000256" key="4">
    <source>
        <dbReference type="ARBA" id="ARBA00022801"/>
    </source>
</evidence>
<dbReference type="Gene3D" id="2.60.120.200">
    <property type="match status" value="1"/>
</dbReference>
<keyword evidence="4" id="KW-0378">Hydrolase</keyword>
<dbReference type="Gene3D" id="2.60.120.260">
    <property type="entry name" value="Galactose-binding domain-like"/>
    <property type="match status" value="2"/>
</dbReference>
<dbReference type="Pfam" id="PF01301">
    <property type="entry name" value="Glyco_hydro_35"/>
    <property type="match status" value="1"/>
</dbReference>
<evidence type="ECO:0000313" key="9">
    <source>
        <dbReference type="Proteomes" id="UP000035681"/>
    </source>
</evidence>
<comment type="similarity">
    <text evidence="1 7">Belongs to the glycosyl hydrolase 35 family.</text>
</comment>
<dbReference type="InterPro" id="IPR048913">
    <property type="entry name" value="BetaGal_gal-bd"/>
</dbReference>
<dbReference type="InterPro" id="IPR001079">
    <property type="entry name" value="Galectin_CRD"/>
</dbReference>
<keyword evidence="6" id="KW-0326">Glycosidase</keyword>
<dbReference type="Pfam" id="PF00337">
    <property type="entry name" value="Gal-bind_lectin"/>
    <property type="match status" value="1"/>
</dbReference>
<sequence length="789" mass="92189">VINYAKEFSIDYNTHEFKLDGRPFRYISGEVHYFRIPHTYWRDRLRKIRSSGLNAIQVYIPWNYHETVRWRYNFTEKYDVVEFLKIAQEEDLFVLLRPGPYICAEWENGGLPWWLTKDKTIKLRSSDKKYLNAVGKWWNILMNKIKPQLYKNGGNILMIQIENEYGSFSACDKEYLRYLRDVTWKILGKDVVLYTTDGASDGMVKCGSVEGVLPTVDFGVVKNKSKMIEYFEVQKKYSNGGPLVNSEFYSGWFTGWGQRKWDFPSTKSILKTMTWMWNYNSSFSIYMMAGGTSFEYWNGKVFDGTYITTSYDYNAPIHEDGDIGNTYLAIQKWTSKLKNWPWKPKFDVKNITRKGYGKIKVTPIKYSTNLMMENCVPRWAPLTFDEFNVPYGFLIYSVNIDESYLKNISIPGIKDIGYVSINNEYIGKINTTSNFLNVTYKGDFTIQIVTENMGRQNYETIHDIKGILENKAYFNNKTSNHWQSCYLTIQIIDKHFSRKGNTKFPKNDKVIGPTILLGTLNISDIYDTYVVLNGFTKGVVVINGNNLGRYWNTMGPQQSLYVPSSFLKKGIFGIGKKNKYYEITLYQYNLKLRITNNDYYNSYLLSNKIIVPFVEAIREELCVGARIIVKGELHEHHHHSQDFAIELLSGPNIVFHANFRFNHGPHKEHKLVMNSCINGCWGNEIRYSNPIHHHDHFTITIEVHEYHFTVGVNGFNAGSFNHRVDFRSVQAVGIKGQANIERVQFEGFSFIDSWDREHDYGHSGYHGYGTDYYEPPQFHDQHPYRHHFN</sequence>
<dbReference type="SUPFAM" id="SSF49899">
    <property type="entry name" value="Concanavalin A-like lectins/glucanases"/>
    <property type="match status" value="1"/>
</dbReference>
<dbReference type="InterPro" id="IPR017853">
    <property type="entry name" value="GH"/>
</dbReference>
<dbReference type="SMART" id="SM00908">
    <property type="entry name" value="Gal-bind_lectin"/>
    <property type="match status" value="1"/>
</dbReference>
<proteinExistence type="inferred from homology"/>
<dbReference type="InterPro" id="IPR008979">
    <property type="entry name" value="Galactose-bd-like_sf"/>
</dbReference>
<dbReference type="AlphaFoldDB" id="A0AAF5I2I6"/>
<protein>
    <submittedName>
        <fullName evidence="10">Galectin</fullName>
    </submittedName>
</protein>